<keyword evidence="1" id="KW-0472">Membrane</keyword>
<proteinExistence type="predicted"/>
<evidence type="ECO:0000259" key="2">
    <source>
        <dbReference type="Pfam" id="PF09925"/>
    </source>
</evidence>
<sequence length="365" mass="39086">MYRARLKKDLARWVSQGLITADTAEAMLADQRDQPAVITTGGVLMMLSAVLISAALLLLVAANWQAIPRLVKVGGILTLIWIFHLGGALLMARGRVILGEVLLVLGAVSFGAAISLVAQLYHLSGDVLDALALWLCGALAACLAFRSQALGGVVVLLAAALVVAGYDQNQWNWAGEARWLSPAMVVLILFPAWWVRRPALIRGALLLLYTWLIWIYSLSSDNQLAAAYVVAGVTIFVLSALVAQRGLLREAGVYLAPFALLLAAFGLLVLNMEYDEGLPLAGIAVLTLAVAILALALKGSEDATIRALAYGMFAAEVLYLSFTTIDSLLGTSGFFFLSGLIVAALAFAVLRLERHFKARRVREAQ</sequence>
<feature type="transmembrane region" description="Helical" evidence="1">
    <location>
        <begin position="225"/>
        <end position="244"/>
    </location>
</feature>
<dbReference type="Pfam" id="PF09925">
    <property type="entry name" value="DUF2157"/>
    <property type="match status" value="1"/>
</dbReference>
<name>A0ABU0IIH0_9HYPH</name>
<feature type="transmembrane region" description="Helical" evidence="1">
    <location>
        <begin position="200"/>
        <end position="219"/>
    </location>
</feature>
<feature type="transmembrane region" description="Helical" evidence="1">
    <location>
        <begin position="150"/>
        <end position="166"/>
    </location>
</feature>
<protein>
    <submittedName>
        <fullName evidence="3">Membrane protein</fullName>
    </submittedName>
</protein>
<dbReference type="EMBL" id="JAUSWH010000013">
    <property type="protein sequence ID" value="MDQ0457220.1"/>
    <property type="molecule type" value="Genomic_DNA"/>
</dbReference>
<keyword evidence="1" id="KW-0812">Transmembrane</keyword>
<feature type="transmembrane region" description="Helical" evidence="1">
    <location>
        <begin position="70"/>
        <end position="90"/>
    </location>
</feature>
<feature type="transmembrane region" description="Helical" evidence="1">
    <location>
        <begin position="278"/>
        <end position="297"/>
    </location>
</feature>
<reference evidence="3 4" key="1">
    <citation type="submission" date="2023-07" db="EMBL/GenBank/DDBJ databases">
        <title>Genomic Encyclopedia of Type Strains, Phase IV (KMG-IV): sequencing the most valuable type-strain genomes for metagenomic binning, comparative biology and taxonomic classification.</title>
        <authorList>
            <person name="Goeker M."/>
        </authorList>
    </citation>
    <scope>NUCLEOTIDE SEQUENCE [LARGE SCALE GENOMIC DNA]</scope>
    <source>
        <strain evidence="3 4">DSM 100301</strain>
    </source>
</reference>
<evidence type="ECO:0000256" key="1">
    <source>
        <dbReference type="SAM" id="Phobius"/>
    </source>
</evidence>
<dbReference type="InterPro" id="IPR018677">
    <property type="entry name" value="DUF2157"/>
</dbReference>
<feature type="transmembrane region" description="Helical" evidence="1">
    <location>
        <begin position="328"/>
        <end position="350"/>
    </location>
</feature>
<gene>
    <name evidence="3" type="ORF">QO005_003569</name>
</gene>
<feature type="transmembrane region" description="Helical" evidence="1">
    <location>
        <begin position="178"/>
        <end position="195"/>
    </location>
</feature>
<feature type="transmembrane region" description="Helical" evidence="1">
    <location>
        <begin position="36"/>
        <end position="64"/>
    </location>
</feature>
<evidence type="ECO:0000313" key="3">
    <source>
        <dbReference type="EMBL" id="MDQ0457220.1"/>
    </source>
</evidence>
<keyword evidence="1" id="KW-1133">Transmembrane helix</keyword>
<feature type="transmembrane region" description="Helical" evidence="1">
    <location>
        <begin position="251"/>
        <end position="272"/>
    </location>
</feature>
<comment type="caution">
    <text evidence="3">The sequence shown here is derived from an EMBL/GenBank/DDBJ whole genome shotgun (WGS) entry which is preliminary data.</text>
</comment>
<feature type="transmembrane region" description="Helical" evidence="1">
    <location>
        <begin position="102"/>
        <end position="121"/>
    </location>
</feature>
<dbReference type="Proteomes" id="UP001235269">
    <property type="component" value="Unassembled WGS sequence"/>
</dbReference>
<evidence type="ECO:0000313" key="4">
    <source>
        <dbReference type="Proteomes" id="UP001235269"/>
    </source>
</evidence>
<keyword evidence="4" id="KW-1185">Reference proteome</keyword>
<feature type="domain" description="DUF2157" evidence="2">
    <location>
        <begin position="12"/>
        <end position="150"/>
    </location>
</feature>
<accession>A0ABU0IIH0</accession>
<organism evidence="3 4">
    <name type="scientific">Rhizobium paknamense</name>
    <dbReference type="NCBI Taxonomy" id="1206817"/>
    <lineage>
        <taxon>Bacteria</taxon>
        <taxon>Pseudomonadati</taxon>
        <taxon>Pseudomonadota</taxon>
        <taxon>Alphaproteobacteria</taxon>
        <taxon>Hyphomicrobiales</taxon>
        <taxon>Rhizobiaceae</taxon>
        <taxon>Rhizobium/Agrobacterium group</taxon>
        <taxon>Rhizobium</taxon>
    </lineage>
</organism>
<dbReference type="RefSeq" id="WP_307159395.1">
    <property type="nucleotide sequence ID" value="NZ_JAUSWH010000013.1"/>
</dbReference>